<organism evidence="1 2">
    <name type="scientific">Pseudothauera lacus</name>
    <dbReference type="NCBI Taxonomy" id="2136175"/>
    <lineage>
        <taxon>Bacteria</taxon>
        <taxon>Pseudomonadati</taxon>
        <taxon>Pseudomonadota</taxon>
        <taxon>Betaproteobacteria</taxon>
        <taxon>Rhodocyclales</taxon>
        <taxon>Zoogloeaceae</taxon>
        <taxon>Pseudothauera</taxon>
    </lineage>
</organism>
<dbReference type="Pfam" id="PF06293">
    <property type="entry name" value="Kdo"/>
    <property type="match status" value="1"/>
</dbReference>
<dbReference type="Proteomes" id="UP000241193">
    <property type="component" value="Unassembled WGS sequence"/>
</dbReference>
<dbReference type="PIRSF" id="PIRSF026326">
    <property type="entry name" value="InaA"/>
    <property type="match status" value="1"/>
</dbReference>
<sequence length="215" mass="24727">MSTTDTAFEHWWTLPGQWVEPPNDRRRKGWSGVLRAPLADGTVYIKRQLNYLCRTLSHPFGWPTVSREWHYLKRLEELGILAPRPLFHGVRRSADGVEAVLVTEELSGYLSLADLPAVDDSVHAAIARETGLVVGRLHHARLQHCCLYDKHVMVRLDEGRPPRIALIDLQKMHPCLTRARAAARDLRQLQRRQSFFTAADWEIFMTAHQQAIARR</sequence>
<dbReference type="SUPFAM" id="SSF56112">
    <property type="entry name" value="Protein kinase-like (PK-like)"/>
    <property type="match status" value="1"/>
</dbReference>
<proteinExistence type="predicted"/>
<keyword evidence="2" id="KW-1185">Reference proteome</keyword>
<dbReference type="AlphaFoldDB" id="A0A2T4IBQ7"/>
<dbReference type="InterPro" id="IPR027023">
    <property type="entry name" value="Put_LipoPS_kinase_InaA"/>
</dbReference>
<accession>A0A2T4IBQ7</accession>
<dbReference type="OrthoDB" id="5405319at2"/>
<reference evidence="1 2" key="2">
    <citation type="submission" date="2018-04" db="EMBL/GenBank/DDBJ databases">
        <title>Thauera lacus sp. nov., isolated from an saline lake in Inner Mongolia, China.</title>
        <authorList>
            <person name="Liang Q.-Y."/>
        </authorList>
    </citation>
    <scope>NUCLEOTIDE SEQUENCE [LARGE SCALE GENOMIC DNA]</scope>
    <source>
        <strain evidence="1 2">D20</strain>
    </source>
</reference>
<reference evidence="1 2" key="1">
    <citation type="submission" date="2018-03" db="EMBL/GenBank/DDBJ databases">
        <authorList>
            <person name="Keele B.F."/>
        </authorList>
    </citation>
    <scope>NUCLEOTIDE SEQUENCE [LARGE SCALE GENOMIC DNA]</scope>
    <source>
        <strain evidence="1 2">D20</strain>
    </source>
</reference>
<protein>
    <submittedName>
        <fullName evidence="1">InaA protein</fullName>
    </submittedName>
</protein>
<evidence type="ECO:0000313" key="1">
    <source>
        <dbReference type="EMBL" id="PTD95217.1"/>
    </source>
</evidence>
<comment type="caution">
    <text evidence="1">The sequence shown here is derived from an EMBL/GenBank/DDBJ whole genome shotgun (WGS) entry which is preliminary data.</text>
</comment>
<name>A0A2T4IBQ7_9RHOO</name>
<dbReference type="RefSeq" id="WP_107494661.1">
    <property type="nucleotide sequence ID" value="NZ_PZKC01000016.1"/>
</dbReference>
<dbReference type="EMBL" id="PZKC01000016">
    <property type="protein sequence ID" value="PTD95217.1"/>
    <property type="molecule type" value="Genomic_DNA"/>
</dbReference>
<evidence type="ECO:0000313" key="2">
    <source>
        <dbReference type="Proteomes" id="UP000241193"/>
    </source>
</evidence>
<gene>
    <name evidence="1" type="ORF">C8261_15600</name>
</gene>
<dbReference type="InterPro" id="IPR011009">
    <property type="entry name" value="Kinase-like_dom_sf"/>
</dbReference>